<feature type="compositionally biased region" description="Pro residues" evidence="2">
    <location>
        <begin position="303"/>
        <end position="313"/>
    </location>
</feature>
<dbReference type="InterPro" id="IPR000253">
    <property type="entry name" value="FHA_dom"/>
</dbReference>
<evidence type="ECO:0000256" key="2">
    <source>
        <dbReference type="SAM" id="MobiDB-lite"/>
    </source>
</evidence>
<dbReference type="SUPFAM" id="SSF49879">
    <property type="entry name" value="SMAD/FHA domain"/>
    <property type="match status" value="1"/>
</dbReference>
<dbReference type="PROSITE" id="PS50006">
    <property type="entry name" value="FHA_DOMAIN"/>
    <property type="match status" value="1"/>
</dbReference>
<evidence type="ECO:0000256" key="1">
    <source>
        <dbReference type="ARBA" id="ARBA00022553"/>
    </source>
</evidence>
<keyword evidence="1" id="KW-0597">Phosphoprotein</keyword>
<proteinExistence type="predicted"/>
<organism evidence="4 5">
    <name type="scientific">Antribacter soli</name>
    <dbReference type="NCBI Taxonomy" id="2910976"/>
    <lineage>
        <taxon>Bacteria</taxon>
        <taxon>Bacillati</taxon>
        <taxon>Actinomycetota</taxon>
        <taxon>Actinomycetes</taxon>
        <taxon>Micrococcales</taxon>
        <taxon>Promicromonosporaceae</taxon>
        <taxon>Antribacter</taxon>
    </lineage>
</organism>
<feature type="region of interest" description="Disordered" evidence="2">
    <location>
        <begin position="355"/>
        <end position="380"/>
    </location>
</feature>
<feature type="compositionally biased region" description="Low complexity" evidence="2">
    <location>
        <begin position="219"/>
        <end position="249"/>
    </location>
</feature>
<feature type="region of interest" description="Disordered" evidence="2">
    <location>
        <begin position="277"/>
        <end position="319"/>
    </location>
</feature>
<dbReference type="Gene3D" id="2.60.200.20">
    <property type="match status" value="1"/>
</dbReference>
<sequence length="574" mass="56861">MTVQYTTGAACAVVRGDALVVLPGSRPDDVPARLWAELAAPGAGVAEALGVLTSLGGGLKDVPQFAVLAVTEAGSAAAPAPGTAHVAVRGTGVTVTVQTTTGPVSVDGSDVISWSERVVSGVTAFDVTVSGAFAAPGLPVDSGVVLVGAVRREVVPGAMSSAAGDASELDESTVHGVLDGLPRFAPAPSPAAVAAAAAASAGGAFARASEETLAPEFDGPSAAVGGAVPAHTGVPAGEPVPAAAGSPEATQLGGGDDDYLHLWGETVMRRVEDAAVRPVEAEEGEEEAEAAPAAAPAAEPVAAPAPAPAPAVPGPAAEEEGGLISEVPGLVTSLPRLWTGASPAARNRAAQVDLAPGDAAAPPDPEPGLEAPEGGLDHDGHTVMSSAIADLRAAAGLGEAPKFTAPPAPGAQQILAQTCTNGHPNPPSRGTCRTCGASLDGDAHLAARPSLGRVVVTGGTATSGAVGARGSQVVELDRPVIVGRRPRTPSASASDMPRLVTVSSPQQDISRSHVHVTLEDWHVLVADLATTNGTTLLRPGQPPRRLHPNEKELVADGDVVDLGDGVTLTFEGIW</sequence>
<dbReference type="EMBL" id="JAKGSG010000049">
    <property type="protein sequence ID" value="MCF4122826.1"/>
    <property type="molecule type" value="Genomic_DNA"/>
</dbReference>
<name>A0AA41QHM2_9MICO</name>
<dbReference type="RefSeq" id="WP_236090619.1">
    <property type="nucleotide sequence ID" value="NZ_JAKGSG010000049.1"/>
</dbReference>
<gene>
    <name evidence="4" type="ORF">L1785_17760</name>
</gene>
<evidence type="ECO:0000313" key="5">
    <source>
        <dbReference type="Proteomes" id="UP001165405"/>
    </source>
</evidence>
<accession>A0AA41QHM2</accession>
<feature type="domain" description="FHA" evidence="3">
    <location>
        <begin position="480"/>
        <end position="536"/>
    </location>
</feature>
<dbReference type="AlphaFoldDB" id="A0AA41QHM2"/>
<comment type="caution">
    <text evidence="4">The sequence shown here is derived from an EMBL/GenBank/DDBJ whole genome shotgun (WGS) entry which is preliminary data.</text>
</comment>
<dbReference type="CDD" id="cd00060">
    <property type="entry name" value="FHA"/>
    <property type="match status" value="1"/>
</dbReference>
<evidence type="ECO:0000313" key="4">
    <source>
        <dbReference type="EMBL" id="MCF4122826.1"/>
    </source>
</evidence>
<keyword evidence="5" id="KW-1185">Reference proteome</keyword>
<evidence type="ECO:0000259" key="3">
    <source>
        <dbReference type="PROSITE" id="PS50006"/>
    </source>
</evidence>
<dbReference type="InterPro" id="IPR008984">
    <property type="entry name" value="SMAD_FHA_dom_sf"/>
</dbReference>
<feature type="region of interest" description="Disordered" evidence="2">
    <location>
        <begin position="216"/>
        <end position="258"/>
    </location>
</feature>
<reference evidence="4" key="1">
    <citation type="submission" date="2022-01" db="EMBL/GenBank/DDBJ databases">
        <title>Antribacter sp. nov., isolated from Guizhou of China.</title>
        <authorList>
            <person name="Chengliang C."/>
            <person name="Ya Z."/>
        </authorList>
    </citation>
    <scope>NUCLEOTIDE SEQUENCE</scope>
    <source>
        <strain evidence="4">KLBMP 9083</strain>
    </source>
</reference>
<dbReference type="Pfam" id="PF00498">
    <property type="entry name" value="FHA"/>
    <property type="match status" value="1"/>
</dbReference>
<dbReference type="Proteomes" id="UP001165405">
    <property type="component" value="Unassembled WGS sequence"/>
</dbReference>
<protein>
    <submittedName>
        <fullName evidence="4">FHA domain-containing protein</fullName>
    </submittedName>
</protein>
<feature type="compositionally biased region" description="Low complexity" evidence="2">
    <location>
        <begin position="290"/>
        <end position="302"/>
    </location>
</feature>